<dbReference type="SUPFAM" id="SSF56672">
    <property type="entry name" value="DNA/RNA polymerases"/>
    <property type="match status" value="2"/>
</dbReference>
<evidence type="ECO:0000256" key="2">
    <source>
        <dbReference type="ARBA" id="ARBA00012180"/>
    </source>
</evidence>
<accession>A0AAE0RHL0</accession>
<dbReference type="GO" id="GO:0004523">
    <property type="term" value="F:RNA-DNA hybrid ribonuclease activity"/>
    <property type="evidence" value="ECO:0007669"/>
    <property type="project" value="UniProtKB-EC"/>
</dbReference>
<evidence type="ECO:0000313" key="4">
    <source>
        <dbReference type="EMBL" id="KAK3554535.1"/>
    </source>
</evidence>
<dbReference type="InterPro" id="IPR043128">
    <property type="entry name" value="Rev_trsase/Diguanyl_cyclase"/>
</dbReference>
<dbReference type="PANTHER" id="PTHR47027">
    <property type="entry name" value="REVERSE TRANSCRIPTASE DOMAIN-CONTAINING PROTEIN"/>
    <property type="match status" value="1"/>
</dbReference>
<reference evidence="4" key="1">
    <citation type="submission" date="2023-06" db="EMBL/GenBank/DDBJ databases">
        <title>Male Hemibagrus guttatus genome.</title>
        <authorList>
            <person name="Bian C."/>
        </authorList>
    </citation>
    <scope>NUCLEOTIDE SEQUENCE</scope>
    <source>
        <strain evidence="4">Male_cb2023</strain>
        <tissue evidence="4">Muscle</tissue>
    </source>
</reference>
<evidence type="ECO:0000259" key="3">
    <source>
        <dbReference type="PROSITE" id="PS50878"/>
    </source>
</evidence>
<name>A0AAE0RHL0_9TELE</name>
<dbReference type="EMBL" id="JAUCMX010000002">
    <property type="protein sequence ID" value="KAK3554535.1"/>
    <property type="molecule type" value="Genomic_DNA"/>
</dbReference>
<proteinExistence type="inferred from homology"/>
<keyword evidence="5" id="KW-1185">Reference proteome</keyword>
<protein>
    <recommendedName>
        <fullName evidence="2">ribonuclease H</fullName>
        <ecNumber evidence="2">3.1.26.4</ecNumber>
    </recommendedName>
</protein>
<gene>
    <name evidence="4" type="ORF">QTP70_024436</name>
</gene>
<comment type="similarity">
    <text evidence="1">Belongs to the beta type-B retroviral polymerase family. HERV class-II K(HML-2) pol subfamily.</text>
</comment>
<dbReference type="Pfam" id="PF00078">
    <property type="entry name" value="RVT_1"/>
    <property type="match status" value="2"/>
</dbReference>
<feature type="domain" description="Reverse transcriptase" evidence="3">
    <location>
        <begin position="1"/>
        <end position="277"/>
    </location>
</feature>
<dbReference type="Gene3D" id="3.30.70.270">
    <property type="match status" value="2"/>
</dbReference>
<dbReference type="Proteomes" id="UP001274896">
    <property type="component" value="Unassembled WGS sequence"/>
</dbReference>
<evidence type="ECO:0000256" key="1">
    <source>
        <dbReference type="ARBA" id="ARBA00010879"/>
    </source>
</evidence>
<dbReference type="InterPro" id="IPR043502">
    <property type="entry name" value="DNA/RNA_pol_sf"/>
</dbReference>
<dbReference type="InterPro" id="IPR000477">
    <property type="entry name" value="RT_dom"/>
</dbReference>
<dbReference type="AlphaFoldDB" id="A0AAE0RHL0"/>
<evidence type="ECO:0000313" key="5">
    <source>
        <dbReference type="Proteomes" id="UP001274896"/>
    </source>
</evidence>
<sequence>MIMFYRGTIESVLSTVLDCKTLQRIVRTAEKISGVSLPSITDNYTTCCIRKANSIVCPPHPSHTLFTIYHLEGEPPPLGTPPGELVSWGGDDETLLPGRGPGCHRHPQTRVPPGLGLPNLPDLEKAYDRVPTEGLWYCMRKSGVAEKYVRVVQDTYERSRTVVRFAVGQTEKFKVEVGLHQGSALSPFLFAMMMDQLSEELRQESPWTMMFADDIVICSESREQVEESLERWRFALEKRGMKVSRSNTEYMCVNEREGSGTLSEEVRQESPWTMMFADDIVICSESREQVEESLERWRFALERRGMKVSHFQLSLVIQDGAIPEPGSDAAAQDALDGPSVEGGQYGRWKMSLPQPSQEVEMLSQAAGPTYALQDCLAHVTNGYSINLEEYIASVNSYIGECTDDMTGSKTITTCSNQNPLITAKVHALLKTRDSALRAQDMMALKTARAKLSRAIRDVKRVHTQRIHCHFQNISGHGDSWCMSVFQSFIKEIVKDILDRYVITYIDDILIYSTTMEEHILHVHLVLSCLAQHQLYVKVEKSSLPTSLILATSILQLEEQIDFAAATKGDKKGEDTILSSNGQ</sequence>
<dbReference type="PROSITE" id="PS50878">
    <property type="entry name" value="RT_POL"/>
    <property type="match status" value="1"/>
</dbReference>
<dbReference type="EC" id="3.1.26.4" evidence="2"/>
<comment type="caution">
    <text evidence="4">The sequence shown here is derived from an EMBL/GenBank/DDBJ whole genome shotgun (WGS) entry which is preliminary data.</text>
</comment>
<organism evidence="4 5">
    <name type="scientific">Hemibagrus guttatus</name>
    <dbReference type="NCBI Taxonomy" id="175788"/>
    <lineage>
        <taxon>Eukaryota</taxon>
        <taxon>Metazoa</taxon>
        <taxon>Chordata</taxon>
        <taxon>Craniata</taxon>
        <taxon>Vertebrata</taxon>
        <taxon>Euteleostomi</taxon>
        <taxon>Actinopterygii</taxon>
        <taxon>Neopterygii</taxon>
        <taxon>Teleostei</taxon>
        <taxon>Ostariophysi</taxon>
        <taxon>Siluriformes</taxon>
        <taxon>Bagridae</taxon>
        <taxon>Hemibagrus</taxon>
    </lineage>
</organism>
<dbReference type="PANTHER" id="PTHR47027:SF28">
    <property type="entry name" value="ENDONUCLEASE-REVERSE TRANSCRIPTASE"/>
    <property type="match status" value="1"/>
</dbReference>